<name>A0A5B0P1B9_PUCGR</name>
<feature type="region of interest" description="Disordered" evidence="1">
    <location>
        <begin position="1"/>
        <end position="43"/>
    </location>
</feature>
<feature type="compositionally biased region" description="Polar residues" evidence="1">
    <location>
        <begin position="1"/>
        <end position="28"/>
    </location>
</feature>
<dbReference type="Proteomes" id="UP000324748">
    <property type="component" value="Unassembled WGS sequence"/>
</dbReference>
<evidence type="ECO:0000313" key="2">
    <source>
        <dbReference type="EMBL" id="KAA1093868.1"/>
    </source>
</evidence>
<reference evidence="2 3" key="1">
    <citation type="submission" date="2019-05" db="EMBL/GenBank/DDBJ databases">
        <title>Emergence of the Ug99 lineage of the wheat stem rust pathogen through somatic hybridization.</title>
        <authorList>
            <person name="Li F."/>
            <person name="Upadhyaya N.M."/>
            <person name="Sperschneider J."/>
            <person name="Matny O."/>
            <person name="Nguyen-Phuc H."/>
            <person name="Mago R."/>
            <person name="Raley C."/>
            <person name="Miller M.E."/>
            <person name="Silverstein K.A.T."/>
            <person name="Henningsen E."/>
            <person name="Hirsch C.D."/>
            <person name="Visser B."/>
            <person name="Pretorius Z.A."/>
            <person name="Steffenson B.J."/>
            <person name="Schwessinger B."/>
            <person name="Dodds P.N."/>
            <person name="Figueroa M."/>
        </authorList>
    </citation>
    <scope>NUCLEOTIDE SEQUENCE [LARGE SCALE GENOMIC DNA]</scope>
    <source>
        <strain evidence="2">21-0</strain>
    </source>
</reference>
<proteinExistence type="predicted"/>
<comment type="caution">
    <text evidence="2">The sequence shown here is derived from an EMBL/GenBank/DDBJ whole genome shotgun (WGS) entry which is preliminary data.</text>
</comment>
<evidence type="ECO:0000256" key="1">
    <source>
        <dbReference type="SAM" id="MobiDB-lite"/>
    </source>
</evidence>
<dbReference type="EMBL" id="VSWC01000079">
    <property type="protein sequence ID" value="KAA1093868.1"/>
    <property type="molecule type" value="Genomic_DNA"/>
</dbReference>
<sequence length="99" mass="11087">MLNLQSSSNNQAQPQDGSGQSKHQSLIQFEQAHDFDDDDDDQAEPTTWELFSRKFKVESLSIRGRFIYLILAPSYSSPSSLGTTTGPSWSVVLHPFLIL</sequence>
<dbReference type="AlphaFoldDB" id="A0A5B0P1B9"/>
<accession>A0A5B0P1B9</accession>
<gene>
    <name evidence="2" type="primary">RCF1_2</name>
    <name evidence="2" type="ORF">PGT21_001208</name>
</gene>
<evidence type="ECO:0000313" key="3">
    <source>
        <dbReference type="Proteomes" id="UP000324748"/>
    </source>
</evidence>
<keyword evidence="3" id="KW-1185">Reference proteome</keyword>
<organism evidence="2 3">
    <name type="scientific">Puccinia graminis f. sp. tritici</name>
    <dbReference type="NCBI Taxonomy" id="56615"/>
    <lineage>
        <taxon>Eukaryota</taxon>
        <taxon>Fungi</taxon>
        <taxon>Dikarya</taxon>
        <taxon>Basidiomycota</taxon>
        <taxon>Pucciniomycotina</taxon>
        <taxon>Pucciniomycetes</taxon>
        <taxon>Pucciniales</taxon>
        <taxon>Pucciniaceae</taxon>
        <taxon>Puccinia</taxon>
    </lineage>
</organism>
<protein>
    <submittedName>
        <fullName evidence="2">Respiratory supercomplex factor 1, mitochondrial</fullName>
    </submittedName>
</protein>